<dbReference type="Pfam" id="PF10739">
    <property type="entry name" value="DUF2550"/>
    <property type="match status" value="1"/>
</dbReference>
<comment type="caution">
    <text evidence="2">The sequence shown here is derived from an EMBL/GenBank/DDBJ whole genome shotgun (WGS) entry which is preliminary data.</text>
</comment>
<keyword evidence="1" id="KW-0812">Transmembrane</keyword>
<dbReference type="Proteomes" id="UP001500839">
    <property type="component" value="Unassembled WGS sequence"/>
</dbReference>
<keyword evidence="1" id="KW-1133">Transmembrane helix</keyword>
<evidence type="ECO:0000313" key="3">
    <source>
        <dbReference type="Proteomes" id="UP001500839"/>
    </source>
</evidence>
<name>A0ABP9CNC6_9ACTN</name>
<evidence type="ECO:0000313" key="2">
    <source>
        <dbReference type="EMBL" id="GAA4813020.1"/>
    </source>
</evidence>
<proteinExistence type="predicted"/>
<dbReference type="EMBL" id="BAABKQ010000001">
    <property type="protein sequence ID" value="GAA4813020.1"/>
    <property type="molecule type" value="Genomic_DNA"/>
</dbReference>
<feature type="transmembrane region" description="Helical" evidence="1">
    <location>
        <begin position="6"/>
        <end position="29"/>
    </location>
</feature>
<dbReference type="InterPro" id="IPR019675">
    <property type="entry name" value="DUF2550"/>
</dbReference>
<keyword evidence="3" id="KW-1185">Reference proteome</keyword>
<reference evidence="3" key="1">
    <citation type="journal article" date="2019" name="Int. J. Syst. Evol. Microbiol.">
        <title>The Global Catalogue of Microorganisms (GCM) 10K type strain sequencing project: providing services to taxonomists for standard genome sequencing and annotation.</title>
        <authorList>
            <consortium name="The Broad Institute Genomics Platform"/>
            <consortium name="The Broad Institute Genome Sequencing Center for Infectious Disease"/>
            <person name="Wu L."/>
            <person name="Ma J."/>
        </authorList>
    </citation>
    <scope>NUCLEOTIDE SEQUENCE [LARGE SCALE GENOMIC DNA]</scope>
    <source>
        <strain evidence="3">JCM 18542</strain>
    </source>
</reference>
<protein>
    <submittedName>
        <fullName evidence="2">DUF2550 domain-containing protein</fullName>
    </submittedName>
</protein>
<gene>
    <name evidence="2" type="ORF">GCM10023353_17380</name>
</gene>
<keyword evidence="1" id="KW-0472">Membrane</keyword>
<accession>A0ABP9CNC6</accession>
<organism evidence="2 3">
    <name type="scientific">Tomitella cavernea</name>
    <dbReference type="NCBI Taxonomy" id="1387982"/>
    <lineage>
        <taxon>Bacteria</taxon>
        <taxon>Bacillati</taxon>
        <taxon>Actinomycetota</taxon>
        <taxon>Actinomycetes</taxon>
        <taxon>Mycobacteriales</taxon>
        <taxon>Tomitella</taxon>
    </lineage>
</organism>
<evidence type="ECO:0000256" key="1">
    <source>
        <dbReference type="SAM" id="Phobius"/>
    </source>
</evidence>
<sequence length="152" mass="17109">MPTTMAIVITVVCVLVGAIALWLAAAFGYRYYVVRRGSTSVILRRLPAAAGAGWRHGVIVYGDSGVRYYRLSSLRMFADLNLRRSRLELGGRRTPVGTELEIMSRSMPIVAVEGDGLRVEIALERESMTAFQSWVESRPPERSLRRTSRRHR</sequence>